<reference evidence="2 3" key="1">
    <citation type="submission" date="2019-12" db="EMBL/GenBank/DDBJ databases">
        <title>Hymenobacter sp. HMF4947 Genome sequencing and assembly.</title>
        <authorList>
            <person name="Kang H."/>
            <person name="Cha I."/>
            <person name="Kim H."/>
            <person name="Joh K."/>
        </authorList>
    </citation>
    <scope>NUCLEOTIDE SEQUENCE [LARGE SCALE GENOMIC DNA]</scope>
    <source>
        <strain evidence="2 3">HMF4947</strain>
    </source>
</reference>
<dbReference type="EMBL" id="WQKZ01000009">
    <property type="protein sequence ID" value="MVN79089.1"/>
    <property type="molecule type" value="Genomic_DNA"/>
</dbReference>
<evidence type="ECO:0000313" key="2">
    <source>
        <dbReference type="EMBL" id="MVN79089.1"/>
    </source>
</evidence>
<feature type="region of interest" description="Disordered" evidence="1">
    <location>
        <begin position="1"/>
        <end position="20"/>
    </location>
</feature>
<comment type="caution">
    <text evidence="2">The sequence shown here is derived from an EMBL/GenBank/DDBJ whole genome shotgun (WGS) entry which is preliminary data.</text>
</comment>
<keyword evidence="3" id="KW-1185">Reference proteome</keyword>
<evidence type="ECO:0000256" key="1">
    <source>
        <dbReference type="SAM" id="MobiDB-lite"/>
    </source>
</evidence>
<proteinExistence type="predicted"/>
<protein>
    <submittedName>
        <fullName evidence="2">Plasmid mobilization relaxosome protein MobC</fullName>
    </submittedName>
</protein>
<dbReference type="Pfam" id="PF21983">
    <property type="entry name" value="NikA-like"/>
    <property type="match status" value="1"/>
</dbReference>
<dbReference type="Proteomes" id="UP000441336">
    <property type="component" value="Unassembled WGS sequence"/>
</dbReference>
<evidence type="ECO:0000313" key="3">
    <source>
        <dbReference type="Proteomes" id="UP000441336"/>
    </source>
</evidence>
<gene>
    <name evidence="2" type="primary">mobC</name>
    <name evidence="2" type="ORF">GO988_22385</name>
</gene>
<organism evidence="2 3">
    <name type="scientific">Hymenobacter ginkgonis</name>
    <dbReference type="NCBI Taxonomy" id="2682976"/>
    <lineage>
        <taxon>Bacteria</taxon>
        <taxon>Pseudomonadati</taxon>
        <taxon>Bacteroidota</taxon>
        <taxon>Cytophagia</taxon>
        <taxon>Cytophagales</taxon>
        <taxon>Hymenobacteraceae</taxon>
        <taxon>Hymenobacter</taxon>
    </lineage>
</organism>
<name>A0A7K1TKZ7_9BACT</name>
<dbReference type="InterPro" id="IPR053842">
    <property type="entry name" value="NikA-like"/>
</dbReference>
<accession>A0A7K1TKZ7</accession>
<dbReference type="RefSeq" id="WP_157569795.1">
    <property type="nucleotide sequence ID" value="NZ_WQKZ01000009.1"/>
</dbReference>
<sequence>MEPLLSSKPAPSGEENAGKEQHINMRIAATDKCAIEAKAKRAGLSVADYMRRAALGKTIVERVPLDLRRELGAVGNNLNQLARLANSGKLPGVGIEALNELVERLLKTLR</sequence>
<dbReference type="AlphaFoldDB" id="A0A7K1TKZ7"/>